<dbReference type="PANTHER" id="PTHR46580">
    <property type="entry name" value="SENSOR KINASE-RELATED"/>
    <property type="match status" value="1"/>
</dbReference>
<dbReference type="Pfam" id="PF13517">
    <property type="entry name" value="FG-GAP_3"/>
    <property type="match status" value="2"/>
</dbReference>
<reference evidence="2 3" key="1">
    <citation type="submission" date="2016-10" db="EMBL/GenBank/DDBJ databases">
        <authorList>
            <person name="de Groot N.N."/>
        </authorList>
    </citation>
    <scope>NUCLEOTIDE SEQUENCE [LARGE SCALE GENOMIC DNA]</scope>
    <source>
        <strain evidence="2 3">DSM 21668</strain>
    </source>
</reference>
<dbReference type="PROSITE" id="PS51257">
    <property type="entry name" value="PROKAR_LIPOPROTEIN"/>
    <property type="match status" value="1"/>
</dbReference>
<dbReference type="AlphaFoldDB" id="A0A1G9JSB3"/>
<dbReference type="SUPFAM" id="SSF69318">
    <property type="entry name" value="Integrin alpha N-terminal domain"/>
    <property type="match status" value="1"/>
</dbReference>
<keyword evidence="3" id="KW-1185">Reference proteome</keyword>
<protein>
    <submittedName>
        <fullName evidence="2">Repeat domain-containing protein</fullName>
    </submittedName>
</protein>
<evidence type="ECO:0000313" key="3">
    <source>
        <dbReference type="Proteomes" id="UP000198901"/>
    </source>
</evidence>
<dbReference type="OrthoDB" id="1391917at2"/>
<evidence type="ECO:0000313" key="2">
    <source>
        <dbReference type="EMBL" id="SDL40331.1"/>
    </source>
</evidence>
<proteinExistence type="predicted"/>
<dbReference type="EMBL" id="FNGS01000002">
    <property type="protein sequence ID" value="SDL40331.1"/>
    <property type="molecule type" value="Genomic_DNA"/>
</dbReference>
<dbReference type="STRING" id="563176.SAMN04488090_0736"/>
<dbReference type="RefSeq" id="WP_093197962.1">
    <property type="nucleotide sequence ID" value="NZ_FNGS01000002.1"/>
</dbReference>
<organism evidence="2 3">
    <name type="scientific">Siphonobacter aquaeclarae</name>
    <dbReference type="NCBI Taxonomy" id="563176"/>
    <lineage>
        <taxon>Bacteria</taxon>
        <taxon>Pseudomonadati</taxon>
        <taxon>Bacteroidota</taxon>
        <taxon>Cytophagia</taxon>
        <taxon>Cytophagales</taxon>
        <taxon>Cytophagaceae</taxon>
        <taxon>Siphonobacter</taxon>
    </lineage>
</organism>
<dbReference type="InterPro" id="IPR036909">
    <property type="entry name" value="Cyt_c-like_dom_sf"/>
</dbReference>
<dbReference type="InterPro" id="IPR028994">
    <property type="entry name" value="Integrin_alpha_N"/>
</dbReference>
<keyword evidence="1" id="KW-0732">Signal</keyword>
<accession>A0A1G9JSB3</accession>
<dbReference type="InterPro" id="IPR013517">
    <property type="entry name" value="FG-GAP"/>
</dbReference>
<dbReference type="PANTHER" id="PTHR46580:SF4">
    <property type="entry name" value="ATP_GTP-BINDING PROTEIN"/>
    <property type="match status" value="1"/>
</dbReference>
<sequence>MRLHWLPFAFLTLILSGCGGPSAPKEETGEQLAQTYCSSCHLPVKPGQLDKETWLKHVLPAMAPKLGIPVSAYGEYYQVANSQEKSALSFAQWLKLVDYFEKNAPDSLGEEKREPLLEDWSVFQLKKPAPGSRPAMTLMVKMHEGTVFSGDADPPFLTRWSKDLKASAAPELPSMPVEAVFAKPGEAYFTAIGSMMAVDQKLGQLVRVDLASKKVTPIATQLQRPVQSVPGDFNGDGLTDWLICGFGHNQGGIYLSTARADGTYETQIIHEVPGATQIETGDFNRDGRLDFMALMAHADEGLWLFTNTGKGVFQAKNLLRFPPLMGSTGFQLSDLNKDGKPDLIYTAGDNSDYSKILKPYHGVYVYLNEGDFRFKQAWFYPVNGATKVIARDFDGDGDLDLATIAFFADFQKRPKEGFILFEQDKPLHFRAHGLPIEKEGRWMCMDSGDLDGDGDEDLVLGNFSVGFNNLDHFKPFWDRQTPFVVLENKTK</sequence>
<dbReference type="Gene3D" id="2.130.10.130">
    <property type="entry name" value="Integrin alpha, N-terminal"/>
    <property type="match status" value="2"/>
</dbReference>
<dbReference type="Proteomes" id="UP000198901">
    <property type="component" value="Unassembled WGS sequence"/>
</dbReference>
<dbReference type="GO" id="GO:0009055">
    <property type="term" value="F:electron transfer activity"/>
    <property type="evidence" value="ECO:0007669"/>
    <property type="project" value="InterPro"/>
</dbReference>
<dbReference type="GO" id="GO:0020037">
    <property type="term" value="F:heme binding"/>
    <property type="evidence" value="ECO:0007669"/>
    <property type="project" value="InterPro"/>
</dbReference>
<gene>
    <name evidence="2" type="ORF">SAMN04488090_0736</name>
</gene>
<dbReference type="SUPFAM" id="SSF46626">
    <property type="entry name" value="Cytochrome c"/>
    <property type="match status" value="1"/>
</dbReference>
<name>A0A1G9JSB3_9BACT</name>
<evidence type="ECO:0000256" key="1">
    <source>
        <dbReference type="ARBA" id="ARBA00022729"/>
    </source>
</evidence>